<keyword evidence="3" id="KW-1185">Reference proteome</keyword>
<accession>A0ABP0W3R2</accession>
<protein>
    <submittedName>
        <fullName evidence="2">Uncharacterized protein</fullName>
    </submittedName>
</protein>
<feature type="compositionally biased region" description="Low complexity" evidence="1">
    <location>
        <begin position="37"/>
        <end position="48"/>
    </location>
</feature>
<reference evidence="2" key="1">
    <citation type="submission" date="2024-02" db="EMBL/GenBank/DDBJ databases">
        <authorList>
            <consortium name="ELIXIR-Norway"/>
            <consortium name="Elixir Norway"/>
        </authorList>
    </citation>
    <scope>NUCLEOTIDE SEQUENCE</scope>
</reference>
<feature type="region of interest" description="Disordered" evidence="1">
    <location>
        <begin position="29"/>
        <end position="48"/>
    </location>
</feature>
<gene>
    <name evidence="2" type="ORF">CSSPJE1EN1_LOCUS6903</name>
</gene>
<proteinExistence type="predicted"/>
<sequence>MAFLSLGGVFVDFFSLKYTDDLPNVSIDRASSASKNPPLSLPGSGSEGAAEGLAVARRMAIEKPKRFANFRSPSYWIDTYALSGQLMVSNYILTEALQLQESAKVVVFVIEEDS</sequence>
<dbReference type="EMBL" id="OZ020109">
    <property type="protein sequence ID" value="CAK9261425.1"/>
    <property type="molecule type" value="Genomic_DNA"/>
</dbReference>
<evidence type="ECO:0000313" key="3">
    <source>
        <dbReference type="Proteomes" id="UP001497444"/>
    </source>
</evidence>
<name>A0ABP0W3R2_9BRYO</name>
<evidence type="ECO:0000313" key="2">
    <source>
        <dbReference type="EMBL" id="CAK9261425.1"/>
    </source>
</evidence>
<evidence type="ECO:0000256" key="1">
    <source>
        <dbReference type="SAM" id="MobiDB-lite"/>
    </source>
</evidence>
<dbReference type="Proteomes" id="UP001497444">
    <property type="component" value="Chromosome 14"/>
</dbReference>
<organism evidence="2 3">
    <name type="scientific">Sphagnum jensenii</name>
    <dbReference type="NCBI Taxonomy" id="128206"/>
    <lineage>
        <taxon>Eukaryota</taxon>
        <taxon>Viridiplantae</taxon>
        <taxon>Streptophyta</taxon>
        <taxon>Embryophyta</taxon>
        <taxon>Bryophyta</taxon>
        <taxon>Sphagnophytina</taxon>
        <taxon>Sphagnopsida</taxon>
        <taxon>Sphagnales</taxon>
        <taxon>Sphagnaceae</taxon>
        <taxon>Sphagnum</taxon>
    </lineage>
</organism>